<dbReference type="FunFam" id="3.30.160.20:FF:000003">
    <property type="entry name" value="Ribonuclease 3"/>
    <property type="match status" value="1"/>
</dbReference>
<dbReference type="CDD" id="cd10845">
    <property type="entry name" value="DSRM_RNAse_III_family"/>
    <property type="match status" value="1"/>
</dbReference>
<dbReference type="PROSITE" id="PS50137">
    <property type="entry name" value="DS_RBD"/>
    <property type="match status" value="1"/>
</dbReference>
<dbReference type="InterPro" id="IPR000999">
    <property type="entry name" value="RNase_III_dom"/>
</dbReference>
<dbReference type="Pfam" id="PF00035">
    <property type="entry name" value="dsrm"/>
    <property type="match status" value="1"/>
</dbReference>
<feature type="domain" description="RNase III" evidence="17">
    <location>
        <begin position="25"/>
        <end position="154"/>
    </location>
</feature>
<keyword evidence="8 15" id="KW-0819">tRNA processing</keyword>
<dbReference type="SUPFAM" id="SSF54768">
    <property type="entry name" value="dsRNA-binding domain-like"/>
    <property type="match status" value="1"/>
</dbReference>
<dbReference type="PANTHER" id="PTHR11207">
    <property type="entry name" value="RIBONUCLEASE III"/>
    <property type="match status" value="1"/>
</dbReference>
<evidence type="ECO:0000256" key="4">
    <source>
        <dbReference type="ARBA" id="ARBA00011738"/>
    </source>
</evidence>
<dbReference type="SMART" id="SM00535">
    <property type="entry name" value="RIBOc"/>
    <property type="match status" value="1"/>
</dbReference>
<dbReference type="Gene3D" id="1.10.1520.10">
    <property type="entry name" value="Ribonuclease III domain"/>
    <property type="match status" value="1"/>
</dbReference>
<keyword evidence="14 15" id="KW-0694">RNA-binding</keyword>
<reference evidence="18 19" key="1">
    <citation type="submission" date="2020-03" db="EMBL/GenBank/DDBJ databases">
        <title>Metabolic flexibility allows generalist bacteria to become dominant in a frequently disturbed ecosystem.</title>
        <authorList>
            <person name="Chen Y.-J."/>
            <person name="Leung P.M."/>
            <person name="Bay S.K."/>
            <person name="Hugenholtz P."/>
            <person name="Kessler A.J."/>
            <person name="Shelley G."/>
            <person name="Waite D.W."/>
            <person name="Cook P.L."/>
            <person name="Greening C."/>
        </authorList>
    </citation>
    <scope>NUCLEOTIDE SEQUENCE [LARGE SCALE GENOMIC DNA]</scope>
    <source>
        <strain evidence="18">SS_bin_28</strain>
    </source>
</reference>
<comment type="cofactor">
    <cofactor evidence="15">
        <name>Mg(2+)</name>
        <dbReference type="ChEBI" id="CHEBI:18420"/>
    </cofactor>
</comment>
<evidence type="ECO:0000256" key="7">
    <source>
        <dbReference type="ARBA" id="ARBA00022664"/>
    </source>
</evidence>
<evidence type="ECO:0000256" key="11">
    <source>
        <dbReference type="ARBA" id="ARBA00022759"/>
    </source>
</evidence>
<keyword evidence="7 15" id="KW-0507">mRNA processing</keyword>
<dbReference type="EMBL" id="JABDJR010000227">
    <property type="protein sequence ID" value="NNF06299.1"/>
    <property type="molecule type" value="Genomic_DNA"/>
</dbReference>
<dbReference type="EC" id="3.1.26.3" evidence="15"/>
<dbReference type="GO" id="GO:0005737">
    <property type="term" value="C:cytoplasm"/>
    <property type="evidence" value="ECO:0007669"/>
    <property type="project" value="UniProtKB-SubCell"/>
</dbReference>
<evidence type="ECO:0000259" key="17">
    <source>
        <dbReference type="PROSITE" id="PS50142"/>
    </source>
</evidence>
<evidence type="ECO:0000256" key="14">
    <source>
        <dbReference type="ARBA" id="ARBA00022884"/>
    </source>
</evidence>
<dbReference type="InterPro" id="IPR036389">
    <property type="entry name" value="RNase_III_sf"/>
</dbReference>
<feature type="active site" evidence="15">
    <location>
        <position position="71"/>
    </location>
</feature>
<name>A0A7Y2E6U4_UNCEI</name>
<dbReference type="Proteomes" id="UP000547674">
    <property type="component" value="Unassembled WGS sequence"/>
</dbReference>
<comment type="caution">
    <text evidence="18">The sequence shown here is derived from an EMBL/GenBank/DDBJ whole genome shotgun (WGS) entry which is preliminary data.</text>
</comment>
<evidence type="ECO:0000256" key="13">
    <source>
        <dbReference type="ARBA" id="ARBA00022842"/>
    </source>
</evidence>
<accession>A0A7Y2E6U4</accession>
<feature type="active site" evidence="15">
    <location>
        <position position="143"/>
    </location>
</feature>
<evidence type="ECO:0000256" key="8">
    <source>
        <dbReference type="ARBA" id="ARBA00022694"/>
    </source>
</evidence>
<dbReference type="PANTHER" id="PTHR11207:SF0">
    <property type="entry name" value="RIBONUCLEASE 3"/>
    <property type="match status" value="1"/>
</dbReference>
<evidence type="ECO:0000256" key="9">
    <source>
        <dbReference type="ARBA" id="ARBA00022722"/>
    </source>
</evidence>
<dbReference type="CDD" id="cd00593">
    <property type="entry name" value="RIBOc"/>
    <property type="match status" value="1"/>
</dbReference>
<dbReference type="InterPro" id="IPR014720">
    <property type="entry name" value="dsRBD_dom"/>
</dbReference>
<proteinExistence type="inferred from homology"/>
<dbReference type="PROSITE" id="PS50142">
    <property type="entry name" value="RNASE_3_2"/>
    <property type="match status" value="1"/>
</dbReference>
<dbReference type="AlphaFoldDB" id="A0A7Y2E6U4"/>
<feature type="binding site" evidence="15">
    <location>
        <position position="67"/>
    </location>
    <ligand>
        <name>Mg(2+)</name>
        <dbReference type="ChEBI" id="CHEBI:18420"/>
    </ligand>
</feature>
<feature type="binding site" evidence="15">
    <location>
        <position position="143"/>
    </location>
    <ligand>
        <name>Mg(2+)</name>
        <dbReference type="ChEBI" id="CHEBI:18420"/>
    </ligand>
</feature>
<evidence type="ECO:0000256" key="3">
    <source>
        <dbReference type="ARBA" id="ARBA00010183"/>
    </source>
</evidence>
<dbReference type="GO" id="GO:0004525">
    <property type="term" value="F:ribonuclease III activity"/>
    <property type="evidence" value="ECO:0007669"/>
    <property type="project" value="UniProtKB-UniRule"/>
</dbReference>
<evidence type="ECO:0000256" key="12">
    <source>
        <dbReference type="ARBA" id="ARBA00022801"/>
    </source>
</evidence>
<dbReference type="GO" id="GO:0006364">
    <property type="term" value="P:rRNA processing"/>
    <property type="evidence" value="ECO:0007669"/>
    <property type="project" value="UniProtKB-UniRule"/>
</dbReference>
<evidence type="ECO:0000256" key="1">
    <source>
        <dbReference type="ARBA" id="ARBA00000109"/>
    </source>
</evidence>
<dbReference type="GO" id="GO:0008033">
    <property type="term" value="P:tRNA processing"/>
    <property type="evidence" value="ECO:0007669"/>
    <property type="project" value="UniProtKB-KW"/>
</dbReference>
<evidence type="ECO:0000259" key="16">
    <source>
        <dbReference type="PROSITE" id="PS50137"/>
    </source>
</evidence>
<dbReference type="Gene3D" id="3.30.160.20">
    <property type="match status" value="1"/>
</dbReference>
<dbReference type="HAMAP" id="MF_00104">
    <property type="entry name" value="RNase_III"/>
    <property type="match status" value="1"/>
</dbReference>
<keyword evidence="12 15" id="KW-0378">Hydrolase</keyword>
<dbReference type="PROSITE" id="PS00517">
    <property type="entry name" value="RNASE_3_1"/>
    <property type="match status" value="1"/>
</dbReference>
<evidence type="ECO:0000256" key="5">
    <source>
        <dbReference type="ARBA" id="ARBA00022490"/>
    </source>
</evidence>
<dbReference type="GO" id="GO:0003725">
    <property type="term" value="F:double-stranded RNA binding"/>
    <property type="evidence" value="ECO:0007669"/>
    <property type="project" value="TreeGrafter"/>
</dbReference>
<evidence type="ECO:0000313" key="19">
    <source>
        <dbReference type="Proteomes" id="UP000547674"/>
    </source>
</evidence>
<protein>
    <recommendedName>
        <fullName evidence="15">Ribonuclease 3</fullName>
        <ecNumber evidence="15">3.1.26.3</ecNumber>
    </recommendedName>
    <alternativeName>
        <fullName evidence="15">Ribonuclease III</fullName>
        <shortName evidence="15">RNase III</shortName>
    </alternativeName>
</protein>
<dbReference type="SUPFAM" id="SSF69065">
    <property type="entry name" value="RNase III domain-like"/>
    <property type="match status" value="1"/>
</dbReference>
<evidence type="ECO:0000256" key="10">
    <source>
        <dbReference type="ARBA" id="ARBA00022723"/>
    </source>
</evidence>
<dbReference type="Pfam" id="PF14622">
    <property type="entry name" value="Ribonucleas_3_3"/>
    <property type="match status" value="1"/>
</dbReference>
<keyword evidence="13 15" id="KW-0460">Magnesium</keyword>
<dbReference type="GO" id="GO:0006397">
    <property type="term" value="P:mRNA processing"/>
    <property type="evidence" value="ECO:0007669"/>
    <property type="project" value="UniProtKB-UniRule"/>
</dbReference>
<keyword evidence="10 15" id="KW-0479">Metal-binding</keyword>
<dbReference type="GO" id="GO:0010468">
    <property type="term" value="P:regulation of gene expression"/>
    <property type="evidence" value="ECO:0007669"/>
    <property type="project" value="TreeGrafter"/>
</dbReference>
<comment type="similarity">
    <text evidence="3">Belongs to the ribonuclease III family.</text>
</comment>
<evidence type="ECO:0000256" key="2">
    <source>
        <dbReference type="ARBA" id="ARBA00004496"/>
    </source>
</evidence>
<dbReference type="GO" id="GO:0019843">
    <property type="term" value="F:rRNA binding"/>
    <property type="evidence" value="ECO:0007669"/>
    <property type="project" value="UniProtKB-KW"/>
</dbReference>
<keyword evidence="15" id="KW-0699">rRNA-binding</keyword>
<organism evidence="18 19">
    <name type="scientific">Eiseniibacteriota bacterium</name>
    <dbReference type="NCBI Taxonomy" id="2212470"/>
    <lineage>
        <taxon>Bacteria</taxon>
        <taxon>Candidatus Eiseniibacteriota</taxon>
    </lineage>
</organism>
<dbReference type="GO" id="GO:0042802">
    <property type="term" value="F:identical protein binding"/>
    <property type="evidence" value="ECO:0007669"/>
    <property type="project" value="UniProtKB-ARBA"/>
</dbReference>
<comment type="catalytic activity">
    <reaction evidence="1 15">
        <text>Endonucleolytic cleavage to 5'-phosphomonoester.</text>
        <dbReference type="EC" id="3.1.26.3"/>
    </reaction>
</comment>
<keyword evidence="11 15" id="KW-0255">Endonuclease</keyword>
<evidence type="ECO:0000256" key="6">
    <source>
        <dbReference type="ARBA" id="ARBA00022552"/>
    </source>
</evidence>
<evidence type="ECO:0000256" key="15">
    <source>
        <dbReference type="HAMAP-Rule" id="MF_00104"/>
    </source>
</evidence>
<dbReference type="SMART" id="SM00358">
    <property type="entry name" value="DSRM"/>
    <property type="match status" value="1"/>
</dbReference>
<keyword evidence="6 15" id="KW-0698">rRNA processing</keyword>
<keyword evidence="9 15" id="KW-0540">Nuclease</keyword>
<dbReference type="GO" id="GO:0046872">
    <property type="term" value="F:metal ion binding"/>
    <property type="evidence" value="ECO:0007669"/>
    <property type="project" value="UniProtKB-KW"/>
</dbReference>
<dbReference type="FunFam" id="1.10.1520.10:FF:000001">
    <property type="entry name" value="Ribonuclease 3"/>
    <property type="match status" value="1"/>
</dbReference>
<feature type="domain" description="DRBM" evidence="16">
    <location>
        <begin position="181"/>
        <end position="250"/>
    </location>
</feature>
<comment type="subunit">
    <text evidence="4 15">Homodimer.</text>
</comment>
<comment type="subcellular location">
    <subcellularLocation>
        <location evidence="2 15">Cytoplasm</location>
    </subcellularLocation>
</comment>
<keyword evidence="5 15" id="KW-0963">Cytoplasm</keyword>
<feature type="binding site" evidence="15">
    <location>
        <position position="140"/>
    </location>
    <ligand>
        <name>Mg(2+)</name>
        <dbReference type="ChEBI" id="CHEBI:18420"/>
    </ligand>
</feature>
<dbReference type="NCBIfam" id="TIGR02191">
    <property type="entry name" value="RNaseIII"/>
    <property type="match status" value="1"/>
</dbReference>
<gene>
    <name evidence="15 18" type="primary">rnc</name>
    <name evidence="18" type="ORF">HKN21_06035</name>
</gene>
<sequence>MRRILQWLGIGVSRSHHTADLKTAIGGFETKASYRFGDRTLIACALTHRSYLNSNKNDLPSSNERLEFLGDAVLELVVNEHLYRRFPDHQEGELTKMKSLLVSRSILADQASALELGTYILLSDAERESGGESRASILADGFEAVIGAIYLDGGLSAAQAFIQKNLLWKISEILDNEDYRNYKSSLQEYVQEKFKTYPRYLTLGERGPDHDKVFEVEVVIKRERLGIGEGKTKKAAEQAAAKNALLKLGLLDSTEGDTVDPVSD</sequence>
<dbReference type="InterPro" id="IPR011907">
    <property type="entry name" value="RNase_III"/>
</dbReference>
<evidence type="ECO:0000313" key="18">
    <source>
        <dbReference type="EMBL" id="NNF06299.1"/>
    </source>
</evidence>
<comment type="function">
    <text evidence="15">Digests double-stranded RNA. Involved in the processing of primary rRNA transcript to yield the immediate precursors to the large and small rRNAs (23S and 16S). Processes some mRNAs, and tRNAs when they are encoded in the rRNA operon. Processes pre-crRNA and tracrRNA of type II CRISPR loci if present in the organism.</text>
</comment>